<dbReference type="EMBL" id="JABAIA010000001">
    <property type="protein sequence ID" value="NLR63697.1"/>
    <property type="molecule type" value="Genomic_DNA"/>
</dbReference>
<gene>
    <name evidence="2" type="ORF">HGH92_05195</name>
</gene>
<dbReference type="RefSeq" id="WP_168869686.1">
    <property type="nucleotide sequence ID" value="NZ_JABAIA010000001.1"/>
</dbReference>
<comment type="caution">
    <text evidence="2">The sequence shown here is derived from an EMBL/GenBank/DDBJ whole genome shotgun (WGS) entry which is preliminary data.</text>
</comment>
<evidence type="ECO:0000256" key="1">
    <source>
        <dbReference type="SAM" id="SignalP"/>
    </source>
</evidence>
<dbReference type="PROSITE" id="PS51257">
    <property type="entry name" value="PROKAR_LIPOPROTEIN"/>
    <property type="match status" value="1"/>
</dbReference>
<keyword evidence="3" id="KW-1185">Reference proteome</keyword>
<accession>A0A847RSD3</accession>
<organism evidence="2 3">
    <name type="scientific">Chitinophaga varians</name>
    <dbReference type="NCBI Taxonomy" id="2202339"/>
    <lineage>
        <taxon>Bacteria</taxon>
        <taxon>Pseudomonadati</taxon>
        <taxon>Bacteroidota</taxon>
        <taxon>Chitinophagia</taxon>
        <taxon>Chitinophagales</taxon>
        <taxon>Chitinophagaceae</taxon>
        <taxon>Chitinophaga</taxon>
    </lineage>
</organism>
<dbReference type="AlphaFoldDB" id="A0A847RSD3"/>
<evidence type="ECO:0000313" key="3">
    <source>
        <dbReference type="Proteomes" id="UP000570474"/>
    </source>
</evidence>
<dbReference type="Proteomes" id="UP000570474">
    <property type="component" value="Unassembled WGS sequence"/>
</dbReference>
<protein>
    <submittedName>
        <fullName evidence="2">Uncharacterized protein</fullName>
    </submittedName>
</protein>
<feature type="signal peptide" evidence="1">
    <location>
        <begin position="1"/>
        <end position="23"/>
    </location>
</feature>
<sequence length="149" mass="17448">MKKLIATAFIVICLVFACNMFSAGSFPYAEIYQYKTNKDSLIYMFELLKISDSSILVPEGYGFDDGLRDASGHWYYIYFYNKRRDEIMLTWVREGIDNTYTNFAFVAVKRREDVGNWKNINKDFDRSGNKARKAEFKALILDRLPIVEN</sequence>
<reference evidence="2 3" key="1">
    <citation type="submission" date="2020-04" db="EMBL/GenBank/DDBJ databases">
        <authorList>
            <person name="Yin C."/>
        </authorList>
    </citation>
    <scope>NUCLEOTIDE SEQUENCE [LARGE SCALE GENOMIC DNA]</scope>
    <source>
        <strain evidence="2 3">Ae27</strain>
    </source>
</reference>
<proteinExistence type="predicted"/>
<evidence type="ECO:0000313" key="2">
    <source>
        <dbReference type="EMBL" id="NLR63697.1"/>
    </source>
</evidence>
<feature type="chain" id="PRO_5032302798" evidence="1">
    <location>
        <begin position="24"/>
        <end position="149"/>
    </location>
</feature>
<name>A0A847RSD3_9BACT</name>
<keyword evidence="1" id="KW-0732">Signal</keyword>